<proteinExistence type="predicted"/>
<organism evidence="2 3">
    <name type="scientific">Purpureocillium lilacinum</name>
    <name type="common">Paecilomyces lilacinus</name>
    <dbReference type="NCBI Taxonomy" id="33203"/>
    <lineage>
        <taxon>Eukaryota</taxon>
        <taxon>Fungi</taxon>
        <taxon>Dikarya</taxon>
        <taxon>Ascomycota</taxon>
        <taxon>Pezizomycotina</taxon>
        <taxon>Sordariomycetes</taxon>
        <taxon>Hypocreomycetidae</taxon>
        <taxon>Hypocreales</taxon>
        <taxon>Ophiocordycipitaceae</taxon>
        <taxon>Purpureocillium</taxon>
    </lineage>
</organism>
<accession>A0A179FJL2</accession>
<sequence>MGQRALPPSTNMHRANKGQHRWTNRLHYQHVQDSSHYFETSLFTNRCNTHYGINDQDEYPTRAIDSKPVAGGCVSDKWRHDAFAASRRPSDRPTKCATIFEQHLGPFTWLEGPNKAASCYSWPAKLPSRPVRRSPTSCGSCPGPGPATSPRPHAWSPRAATIHSNRSAAPANADAPVSCDGQSLPVPPPEEVELLFSDAKLIWDWNFDTFTVPTTSLRTSNTAGVESTTCTEDEPWCRLKLSLSTRDALLYMVYRRFVPTDNSPSFPVAVGSHDCKRCHDCALDRCSKFWPRSGRDSLRFAFGTAGSSVATNPRPFSIDIGGYASCGRLLRHLLVVWILRSKPSGQSFSSKCDRVPSQVHALATIYREGIAQEASGSYLHIDNAMVNLSCSVCRTMERSQRGRMARCQRLSRHAEFPPTSDGRPPRRALRRTRLGGWSGRPGQGRSFERLNSVPLEVAFGDLRTSRHPDPVVTTLPSHLSYQSSAARKLEEVPWPPRRSCRNGVHPQLGYDARGKGIRLSSRADTSMCAKDVPGHFDHYPGRCCLLRHTCALGVWETGRSGVGRRSFGLHIDSVALKAYCAKSMLYTATIGAATGDTSIIWLDGADEARTQMFREHNQGVPSVRIGPRSDSRESIPLCELDQVLRAGAHILRNNLVPDGDDMPALPSVARGLEKKLLELASLSKRKRGGEEAL</sequence>
<evidence type="ECO:0000313" key="3">
    <source>
        <dbReference type="Proteomes" id="UP000078240"/>
    </source>
</evidence>
<gene>
    <name evidence="2" type="ORF">VFPBJ_11207</name>
</gene>
<evidence type="ECO:0000313" key="2">
    <source>
        <dbReference type="EMBL" id="OAQ65577.1"/>
    </source>
</evidence>
<protein>
    <submittedName>
        <fullName evidence="2">Uncharacterized protein</fullName>
    </submittedName>
</protein>
<comment type="caution">
    <text evidence="2">The sequence shown here is derived from an EMBL/GenBank/DDBJ whole genome shotgun (WGS) entry which is preliminary data.</text>
</comment>
<name>A0A179FJL2_PURLI</name>
<feature type="region of interest" description="Disordered" evidence="1">
    <location>
        <begin position="408"/>
        <end position="428"/>
    </location>
</feature>
<dbReference type="AlphaFoldDB" id="A0A179FJL2"/>
<dbReference type="Proteomes" id="UP000078240">
    <property type="component" value="Unassembled WGS sequence"/>
</dbReference>
<feature type="region of interest" description="Disordered" evidence="1">
    <location>
        <begin position="132"/>
        <end position="155"/>
    </location>
</feature>
<evidence type="ECO:0000256" key="1">
    <source>
        <dbReference type="SAM" id="MobiDB-lite"/>
    </source>
</evidence>
<dbReference type="EMBL" id="LSBH01000015">
    <property type="protein sequence ID" value="OAQ65577.1"/>
    <property type="molecule type" value="Genomic_DNA"/>
</dbReference>
<reference evidence="2 3" key="1">
    <citation type="submission" date="2016-01" db="EMBL/GenBank/DDBJ databases">
        <title>Biosynthesis of antibiotic leucinostatins and their inhibition on Phytophthora in bio-control Purpureocillium lilacinum.</title>
        <authorList>
            <person name="Wang G."/>
            <person name="Liu Z."/>
            <person name="Lin R."/>
            <person name="Li E."/>
            <person name="Mao Z."/>
            <person name="Ling J."/>
            <person name="Yin W."/>
            <person name="Xie B."/>
        </authorList>
    </citation>
    <scope>NUCLEOTIDE SEQUENCE [LARGE SCALE GENOMIC DNA]</scope>
    <source>
        <strain evidence="2">PLBJ-1</strain>
    </source>
</reference>